<keyword evidence="1" id="KW-0812">Transmembrane</keyword>
<feature type="transmembrane region" description="Helical" evidence="1">
    <location>
        <begin position="268"/>
        <end position="292"/>
    </location>
</feature>
<dbReference type="EMBL" id="RSCJ01000037">
    <property type="protein sequence ID" value="RUR73240.1"/>
    <property type="molecule type" value="Genomic_DNA"/>
</dbReference>
<dbReference type="Pfam" id="PF11667">
    <property type="entry name" value="DUF3267"/>
    <property type="match status" value="1"/>
</dbReference>
<feature type="transmembrane region" description="Helical" evidence="1">
    <location>
        <begin position="214"/>
        <end position="239"/>
    </location>
</feature>
<evidence type="ECO:0008006" key="4">
    <source>
        <dbReference type="Google" id="ProtNLM"/>
    </source>
</evidence>
<feature type="transmembrane region" description="Helical" evidence="1">
    <location>
        <begin position="20"/>
        <end position="41"/>
    </location>
</feature>
<keyword evidence="1" id="KW-1133">Transmembrane helix</keyword>
<dbReference type="InterPro" id="IPR021683">
    <property type="entry name" value="DUF3267"/>
</dbReference>
<comment type="caution">
    <text evidence="2">The sequence shown here is derived from an EMBL/GenBank/DDBJ whole genome shotgun (WGS) entry which is preliminary data.</text>
</comment>
<protein>
    <recommendedName>
        <fullName evidence="4">DUF3267 domain-containing protein</fullName>
    </recommendedName>
</protein>
<organism evidence="2 3">
    <name type="scientific">Chlorogloeopsis fritschii PCC 6912</name>
    <dbReference type="NCBI Taxonomy" id="211165"/>
    <lineage>
        <taxon>Bacteria</taxon>
        <taxon>Bacillati</taxon>
        <taxon>Cyanobacteriota</taxon>
        <taxon>Cyanophyceae</taxon>
        <taxon>Nostocales</taxon>
        <taxon>Chlorogloeopsidaceae</taxon>
        <taxon>Chlorogloeopsis</taxon>
    </lineage>
</organism>
<evidence type="ECO:0000313" key="3">
    <source>
        <dbReference type="Proteomes" id="UP000268857"/>
    </source>
</evidence>
<evidence type="ECO:0000313" key="2">
    <source>
        <dbReference type="EMBL" id="RUR73240.1"/>
    </source>
</evidence>
<keyword evidence="1" id="KW-0472">Membrane</keyword>
<feature type="transmembrane region" description="Helical" evidence="1">
    <location>
        <begin position="61"/>
        <end position="80"/>
    </location>
</feature>
<evidence type="ECO:0000256" key="1">
    <source>
        <dbReference type="SAM" id="Phobius"/>
    </source>
</evidence>
<gene>
    <name evidence="2" type="ORF">PCC6912_57650</name>
</gene>
<sequence length="299" mass="33064">MTTLTSKEPTYIFRITPELALRWTSLSILLFFVTLAGVSRLYQVIHGQPWSFSWQTSSQSWAGVLTFLAFVVIFVGTLVIHELIHGLAFRAFGGSPRYGIKVKYFFPYAYATSPGDIFSRNAFVTIGLAPLVVIDLVCLVLLAVFPQATWLVWVLVINTSGASGDIWMATLLLRCPKSIQVEDRRAGMAIYTPPALDPRSLPFKTSFDKTRSVLGVWGNTTLIVLMVFLVGSFLLPLIFNILQVPSFVLGTDAFWLIRWQNDATGFGLTFNLVSLLLIAAGIGILGVLVQVFSRSKSTN</sequence>
<feature type="transmembrane region" description="Helical" evidence="1">
    <location>
        <begin position="122"/>
        <end position="144"/>
    </location>
</feature>
<dbReference type="Proteomes" id="UP000268857">
    <property type="component" value="Unassembled WGS sequence"/>
</dbReference>
<dbReference type="RefSeq" id="WP_016872787.1">
    <property type="nucleotide sequence ID" value="NZ_AJLN01000081.1"/>
</dbReference>
<accession>A0A3S0XHT6</accession>
<dbReference type="OrthoDB" id="495971at2"/>
<dbReference type="AlphaFoldDB" id="A0A3S0XHT6"/>
<keyword evidence="3" id="KW-1185">Reference proteome</keyword>
<reference evidence="2 3" key="1">
    <citation type="journal article" date="2019" name="Genome Biol. Evol.">
        <title>Day and night: Metabolic profiles and evolutionary relationships of six axenic non-marine cyanobacteria.</title>
        <authorList>
            <person name="Will S.E."/>
            <person name="Henke P."/>
            <person name="Boedeker C."/>
            <person name="Huang S."/>
            <person name="Brinkmann H."/>
            <person name="Rohde M."/>
            <person name="Jarek M."/>
            <person name="Friedl T."/>
            <person name="Seufert S."/>
            <person name="Schumacher M."/>
            <person name="Overmann J."/>
            <person name="Neumann-Schaal M."/>
            <person name="Petersen J."/>
        </authorList>
    </citation>
    <scope>NUCLEOTIDE SEQUENCE [LARGE SCALE GENOMIC DNA]</scope>
    <source>
        <strain evidence="2 3">PCC 6912</strain>
    </source>
</reference>
<name>A0A3S0XHT6_CHLFR</name>
<dbReference type="STRING" id="211165.GCA_000317285_02933"/>
<feature type="transmembrane region" description="Helical" evidence="1">
    <location>
        <begin position="150"/>
        <end position="175"/>
    </location>
</feature>
<proteinExistence type="predicted"/>